<feature type="transmembrane region" description="Helical" evidence="8">
    <location>
        <begin position="106"/>
        <end position="123"/>
    </location>
</feature>
<dbReference type="InterPro" id="IPR004626">
    <property type="entry name" value="RarD"/>
</dbReference>
<dbReference type="RefSeq" id="WP_368637472.1">
    <property type="nucleotide sequence ID" value="NZ_JBFRHK010000011.1"/>
</dbReference>
<evidence type="ECO:0000256" key="6">
    <source>
        <dbReference type="ARBA" id="ARBA00022989"/>
    </source>
</evidence>
<keyword evidence="7 8" id="KW-0472">Membrane</keyword>
<evidence type="ECO:0000256" key="7">
    <source>
        <dbReference type="ARBA" id="ARBA00023136"/>
    </source>
</evidence>
<evidence type="ECO:0000256" key="3">
    <source>
        <dbReference type="ARBA" id="ARBA00022448"/>
    </source>
</evidence>
<feature type="transmembrane region" description="Helical" evidence="8">
    <location>
        <begin position="240"/>
        <end position="263"/>
    </location>
</feature>
<dbReference type="EMBL" id="JBFRHK010000011">
    <property type="protein sequence ID" value="MEX3746896.1"/>
    <property type="molecule type" value="Genomic_DNA"/>
</dbReference>
<keyword evidence="6 8" id="KW-1133">Transmembrane helix</keyword>
<comment type="caution">
    <text evidence="10">The sequence shown here is derived from an EMBL/GenBank/DDBJ whole genome shotgun (WGS) entry which is preliminary data.</text>
</comment>
<evidence type="ECO:0000256" key="8">
    <source>
        <dbReference type="SAM" id="Phobius"/>
    </source>
</evidence>
<comment type="subcellular location">
    <subcellularLocation>
        <location evidence="1">Cell membrane</location>
        <topology evidence="1">Multi-pass membrane protein</topology>
    </subcellularLocation>
</comment>
<name>A0ABV3W145_9BACI</name>
<feature type="transmembrane region" description="Helical" evidence="8">
    <location>
        <begin position="130"/>
        <end position="147"/>
    </location>
</feature>
<organism evidence="10 11">
    <name type="scientific">Lysinibacillus xylanilyticus</name>
    <dbReference type="NCBI Taxonomy" id="582475"/>
    <lineage>
        <taxon>Bacteria</taxon>
        <taxon>Bacillati</taxon>
        <taxon>Bacillota</taxon>
        <taxon>Bacilli</taxon>
        <taxon>Bacillales</taxon>
        <taxon>Bacillaceae</taxon>
        <taxon>Lysinibacillus</taxon>
    </lineage>
</organism>
<keyword evidence="3" id="KW-0813">Transport</keyword>
<feature type="transmembrane region" description="Helical" evidence="8">
    <location>
        <begin position="269"/>
        <end position="291"/>
    </location>
</feature>
<keyword evidence="5 8" id="KW-0812">Transmembrane</keyword>
<dbReference type="Proteomes" id="UP001558534">
    <property type="component" value="Unassembled WGS sequence"/>
</dbReference>
<evidence type="ECO:0000256" key="2">
    <source>
        <dbReference type="ARBA" id="ARBA00007362"/>
    </source>
</evidence>
<dbReference type="PANTHER" id="PTHR22911">
    <property type="entry name" value="ACYL-MALONYL CONDENSING ENZYME-RELATED"/>
    <property type="match status" value="1"/>
</dbReference>
<dbReference type="NCBIfam" id="TIGR00688">
    <property type="entry name" value="rarD"/>
    <property type="match status" value="1"/>
</dbReference>
<feature type="transmembrane region" description="Helical" evidence="8">
    <location>
        <begin position="216"/>
        <end position="233"/>
    </location>
</feature>
<sequence length="307" mass="34851">MSNEKKGVLSAFLAYAFWGAFPLYWKLLEHVPSMEILLSRVIWSFVFTVLAVIVFGMRKDLIADLKYLWSHQKHFWQLAGASFVISMNWYLYIWAVNHNHLIETSLGYYINPLLSVILGVIFFKETLSRAQWIATGIAFFAVIILTVNYGSVPWVALLIAVSFAIYGVLKKKIKLDATRGLAIETLFILPFALGYYVYLFTTNHASFLHVDVKTDILMIVSGIVTAVPLILFAKGAQNIPLYLLGFIQYVSPTITLVIGIVLYKEPFSQVELLAFSIIWAALLLFSGSKIIETRRAHHKPREKADTY</sequence>
<evidence type="ECO:0000259" key="9">
    <source>
        <dbReference type="Pfam" id="PF00892"/>
    </source>
</evidence>
<evidence type="ECO:0000313" key="11">
    <source>
        <dbReference type="Proteomes" id="UP001558534"/>
    </source>
</evidence>
<feature type="domain" description="EamA" evidence="9">
    <location>
        <begin position="155"/>
        <end position="286"/>
    </location>
</feature>
<evidence type="ECO:0000256" key="5">
    <source>
        <dbReference type="ARBA" id="ARBA00022692"/>
    </source>
</evidence>
<dbReference type="SUPFAM" id="SSF103481">
    <property type="entry name" value="Multidrug resistance efflux transporter EmrE"/>
    <property type="match status" value="2"/>
</dbReference>
<dbReference type="Pfam" id="PF00892">
    <property type="entry name" value="EamA"/>
    <property type="match status" value="2"/>
</dbReference>
<proteinExistence type="inferred from homology"/>
<evidence type="ECO:0000256" key="4">
    <source>
        <dbReference type="ARBA" id="ARBA00022475"/>
    </source>
</evidence>
<feature type="transmembrane region" description="Helical" evidence="8">
    <location>
        <begin position="37"/>
        <end position="55"/>
    </location>
</feature>
<protein>
    <submittedName>
        <fullName evidence="10">EamA family transporter RarD</fullName>
    </submittedName>
</protein>
<feature type="transmembrane region" description="Helical" evidence="8">
    <location>
        <begin position="75"/>
        <end position="94"/>
    </location>
</feature>
<dbReference type="PANTHER" id="PTHR22911:SF137">
    <property type="entry name" value="SOLUTE CARRIER FAMILY 35 MEMBER G2-RELATED"/>
    <property type="match status" value="1"/>
</dbReference>
<feature type="transmembrane region" description="Helical" evidence="8">
    <location>
        <begin position="7"/>
        <end position="25"/>
    </location>
</feature>
<comment type="similarity">
    <text evidence="2">Belongs to the EamA transporter family.</text>
</comment>
<gene>
    <name evidence="10" type="primary">rarD</name>
    <name evidence="10" type="ORF">AB1300_17385</name>
</gene>
<feature type="domain" description="EamA" evidence="9">
    <location>
        <begin position="6"/>
        <end position="146"/>
    </location>
</feature>
<keyword evidence="4" id="KW-1003">Cell membrane</keyword>
<reference evidence="10 11" key="1">
    <citation type="submission" date="2024-07" db="EMBL/GenBank/DDBJ databases">
        <title>Characterization of a bacterium isolated from hydrolysated instant sea cucumber by whole-genome sequencing and metabolomics.</title>
        <authorList>
            <person name="Luo X."/>
            <person name="Zhang Z."/>
            <person name="Zheng Z."/>
            <person name="Zhang W."/>
            <person name="Ming T."/>
            <person name="Jiao L."/>
            <person name="Su X."/>
            <person name="Kong F."/>
            <person name="Xu J."/>
        </authorList>
    </citation>
    <scope>NUCLEOTIDE SEQUENCE [LARGE SCALE GENOMIC DNA]</scope>
    <source>
        <strain evidence="10 11">XL-2024</strain>
    </source>
</reference>
<dbReference type="InterPro" id="IPR000620">
    <property type="entry name" value="EamA_dom"/>
</dbReference>
<accession>A0ABV3W145</accession>
<evidence type="ECO:0000256" key="1">
    <source>
        <dbReference type="ARBA" id="ARBA00004651"/>
    </source>
</evidence>
<dbReference type="InterPro" id="IPR037185">
    <property type="entry name" value="EmrE-like"/>
</dbReference>
<feature type="transmembrane region" description="Helical" evidence="8">
    <location>
        <begin position="181"/>
        <end position="201"/>
    </location>
</feature>
<feature type="transmembrane region" description="Helical" evidence="8">
    <location>
        <begin position="153"/>
        <end position="169"/>
    </location>
</feature>
<evidence type="ECO:0000313" key="10">
    <source>
        <dbReference type="EMBL" id="MEX3746896.1"/>
    </source>
</evidence>
<keyword evidence="11" id="KW-1185">Reference proteome</keyword>